<feature type="non-terminal residue" evidence="2">
    <location>
        <position position="135"/>
    </location>
</feature>
<dbReference type="AlphaFoldDB" id="A0A2H3K444"/>
<feature type="compositionally biased region" description="Polar residues" evidence="1">
    <location>
        <begin position="12"/>
        <end position="35"/>
    </location>
</feature>
<organism evidence="2 3">
    <name type="scientific">Wolfiporia cocos (strain MD-104)</name>
    <name type="common">Brown rot fungus</name>
    <dbReference type="NCBI Taxonomy" id="742152"/>
    <lineage>
        <taxon>Eukaryota</taxon>
        <taxon>Fungi</taxon>
        <taxon>Dikarya</taxon>
        <taxon>Basidiomycota</taxon>
        <taxon>Agaricomycotina</taxon>
        <taxon>Agaricomycetes</taxon>
        <taxon>Polyporales</taxon>
        <taxon>Phaeolaceae</taxon>
        <taxon>Wolfiporia</taxon>
    </lineage>
</organism>
<evidence type="ECO:0000313" key="2">
    <source>
        <dbReference type="EMBL" id="PCH44938.1"/>
    </source>
</evidence>
<accession>A0A2H3K444</accession>
<feature type="region of interest" description="Disordered" evidence="1">
    <location>
        <begin position="55"/>
        <end position="135"/>
    </location>
</feature>
<keyword evidence="3" id="KW-1185">Reference proteome</keyword>
<dbReference type="Proteomes" id="UP000218811">
    <property type="component" value="Unassembled WGS sequence"/>
</dbReference>
<protein>
    <submittedName>
        <fullName evidence="2">Uncharacterized protein</fullName>
    </submittedName>
</protein>
<sequence>MKSIRNEVTETRAGTSNPIRPGSSTSLASQSSHYSDQLDDIDDCIRAVPEEYLDRVTSQKTSPASYDAGTATSSPSKRAATPETPVKKSPGSNIFAPLHSLKRKAAEGSPRKFKAARTGPAAPPPSIALSTPGVA</sequence>
<gene>
    <name evidence="2" type="ORF">WOLCODRAFT_139327</name>
</gene>
<evidence type="ECO:0000313" key="3">
    <source>
        <dbReference type="Proteomes" id="UP000218811"/>
    </source>
</evidence>
<name>A0A2H3K444_WOLCO</name>
<reference evidence="2 3" key="1">
    <citation type="journal article" date="2012" name="Science">
        <title>The Paleozoic origin of enzymatic lignin decomposition reconstructed from 31 fungal genomes.</title>
        <authorList>
            <person name="Floudas D."/>
            <person name="Binder M."/>
            <person name="Riley R."/>
            <person name="Barry K."/>
            <person name="Blanchette R.A."/>
            <person name="Henrissat B."/>
            <person name="Martinez A.T."/>
            <person name="Otillar R."/>
            <person name="Spatafora J.W."/>
            <person name="Yadav J.S."/>
            <person name="Aerts A."/>
            <person name="Benoit I."/>
            <person name="Boyd A."/>
            <person name="Carlson A."/>
            <person name="Copeland A."/>
            <person name="Coutinho P.M."/>
            <person name="de Vries R.P."/>
            <person name="Ferreira P."/>
            <person name="Findley K."/>
            <person name="Foster B."/>
            <person name="Gaskell J."/>
            <person name="Glotzer D."/>
            <person name="Gorecki P."/>
            <person name="Heitman J."/>
            <person name="Hesse C."/>
            <person name="Hori C."/>
            <person name="Igarashi K."/>
            <person name="Jurgens J.A."/>
            <person name="Kallen N."/>
            <person name="Kersten P."/>
            <person name="Kohler A."/>
            <person name="Kuees U."/>
            <person name="Kumar T.K.A."/>
            <person name="Kuo A."/>
            <person name="LaButti K."/>
            <person name="Larrondo L.F."/>
            <person name="Lindquist E."/>
            <person name="Ling A."/>
            <person name="Lombard V."/>
            <person name="Lucas S."/>
            <person name="Lundell T."/>
            <person name="Martin R."/>
            <person name="McLaughlin D.J."/>
            <person name="Morgenstern I."/>
            <person name="Morin E."/>
            <person name="Murat C."/>
            <person name="Nagy L.G."/>
            <person name="Nolan M."/>
            <person name="Ohm R.A."/>
            <person name="Patyshakuliyeva A."/>
            <person name="Rokas A."/>
            <person name="Ruiz-Duenas F.J."/>
            <person name="Sabat G."/>
            <person name="Salamov A."/>
            <person name="Samejima M."/>
            <person name="Schmutz J."/>
            <person name="Slot J.C."/>
            <person name="St John F."/>
            <person name="Stenlid J."/>
            <person name="Sun H."/>
            <person name="Sun S."/>
            <person name="Syed K."/>
            <person name="Tsang A."/>
            <person name="Wiebenga A."/>
            <person name="Young D."/>
            <person name="Pisabarro A."/>
            <person name="Eastwood D.C."/>
            <person name="Martin F."/>
            <person name="Cullen D."/>
            <person name="Grigoriev I.V."/>
            <person name="Hibbett D.S."/>
        </authorList>
    </citation>
    <scope>NUCLEOTIDE SEQUENCE [LARGE SCALE GENOMIC DNA]</scope>
    <source>
        <strain evidence="2 3">MD-104</strain>
    </source>
</reference>
<proteinExistence type="predicted"/>
<feature type="compositionally biased region" description="Basic and acidic residues" evidence="1">
    <location>
        <begin position="1"/>
        <end position="10"/>
    </location>
</feature>
<feature type="compositionally biased region" description="Polar residues" evidence="1">
    <location>
        <begin position="56"/>
        <end position="76"/>
    </location>
</feature>
<feature type="region of interest" description="Disordered" evidence="1">
    <location>
        <begin position="1"/>
        <end position="41"/>
    </location>
</feature>
<dbReference type="EMBL" id="KB468168">
    <property type="protein sequence ID" value="PCH44938.1"/>
    <property type="molecule type" value="Genomic_DNA"/>
</dbReference>
<evidence type="ECO:0000256" key="1">
    <source>
        <dbReference type="SAM" id="MobiDB-lite"/>
    </source>
</evidence>